<evidence type="ECO:0000313" key="3">
    <source>
        <dbReference type="EMBL" id="WLD57125.1"/>
    </source>
</evidence>
<evidence type="ECO:0000256" key="2">
    <source>
        <dbReference type="SAM" id="SignalP"/>
    </source>
</evidence>
<dbReference type="InterPro" id="IPR019734">
    <property type="entry name" value="TPR_rpt"/>
</dbReference>
<keyword evidence="2" id="KW-0732">Signal</keyword>
<gene>
    <name evidence="3" type="ORF">NFC81_10350</name>
</gene>
<reference evidence="3" key="1">
    <citation type="submission" date="2022-07" db="EMBL/GenBank/DDBJ databases">
        <title>Complete genome sequence of Salinispirillum sp. LH10-3-1 capable of multiple carbohydrate inversion isolated from a soda lake.</title>
        <authorList>
            <person name="Liu J."/>
            <person name="Zhai Y."/>
            <person name="Zhang H."/>
            <person name="Yang H."/>
            <person name="Qu J."/>
            <person name="Li J."/>
        </authorList>
    </citation>
    <scope>NUCLEOTIDE SEQUENCE</scope>
    <source>
        <strain evidence="3">LH 10-3-1</strain>
    </source>
</reference>
<dbReference type="EMBL" id="CP101717">
    <property type="protein sequence ID" value="WLD57125.1"/>
    <property type="molecule type" value="Genomic_DNA"/>
</dbReference>
<feature type="repeat" description="TPR" evidence="1">
    <location>
        <begin position="388"/>
        <end position="421"/>
    </location>
</feature>
<dbReference type="SUPFAM" id="SSF48452">
    <property type="entry name" value="TPR-like"/>
    <property type="match status" value="1"/>
</dbReference>
<keyword evidence="1" id="KW-0802">TPR repeat</keyword>
<dbReference type="Pfam" id="PF13432">
    <property type="entry name" value="TPR_16"/>
    <property type="match status" value="4"/>
</dbReference>
<organism evidence="3">
    <name type="scientific">Salinispirillum sp. LH 10-3-1</name>
    <dbReference type="NCBI Taxonomy" id="2952525"/>
    <lineage>
        <taxon>Bacteria</taxon>
        <taxon>Pseudomonadati</taxon>
        <taxon>Pseudomonadota</taxon>
        <taxon>Gammaproteobacteria</taxon>
        <taxon>Oceanospirillales</taxon>
        <taxon>Saccharospirillaceae</taxon>
        <taxon>Salinispirillum</taxon>
    </lineage>
</organism>
<dbReference type="PROSITE" id="PS51257">
    <property type="entry name" value="PROKAR_LIPOPROTEIN"/>
    <property type="match status" value="1"/>
</dbReference>
<feature type="repeat" description="TPR" evidence="1">
    <location>
        <begin position="491"/>
        <end position="524"/>
    </location>
</feature>
<feature type="signal peptide" evidence="2">
    <location>
        <begin position="1"/>
        <end position="27"/>
    </location>
</feature>
<sequence>MSYLKGNLIALVGVALLAGCASSPERAPDTRPLLSPPTESFATDELTGEGFFRIVLAELALRNSEPELALELYDAALTMYPNNIDILARVAPLSIQLGQIEAAAYYYERWTVLTPNHLEAWHGLWQLSLGLDQVTTAVNALGELLVRQPDYALYVPYELLRTWPVEQQRQLRTELAGAELPADRSPDLILLNGFLAEELGDERAADILWRALDSQLRSPQDYQAYGQTLIELSLWRGADILLTSASRSHPEVDRFYLSRAQAQLSQNDQAGALAILKEGLDALPNNPRLLRFGGELAYVQEDSAARDYFEQLLDTELASIGYYYLGRLSEDDAEYNTAFEYYLQVGDPDWAPSAIQRQLRLIAADLIPSVDVQDLFEQHRMHFANIQHQIAELHGRFWYDVGQYERAYDAYTQGLNEQPTDITLLYLRALSAEPIDRLDSLETDLRKILELDPDNAAALNALGYTLADRTDRLEEARPLIERAYELNPNSAAIVDSLGWLYFREGNYSRAATVLRQALDMQGWDADDDEIVAHYVEALWRNGDTEMALSVAAEWQAQHSNTDRLQRILDQINEAP</sequence>
<dbReference type="SMART" id="SM00028">
    <property type="entry name" value="TPR"/>
    <property type="match status" value="6"/>
</dbReference>
<accession>A0AB38YCM6</accession>
<proteinExistence type="predicted"/>
<protein>
    <submittedName>
        <fullName evidence="3">Tetratricopeptide repeat protein</fullName>
    </submittedName>
</protein>
<dbReference type="PROSITE" id="PS50005">
    <property type="entry name" value="TPR"/>
    <property type="match status" value="2"/>
</dbReference>
<evidence type="ECO:0000256" key="1">
    <source>
        <dbReference type="PROSITE-ProRule" id="PRU00339"/>
    </source>
</evidence>
<name>A0AB38YCM6_9GAMM</name>
<dbReference type="PANTHER" id="PTHR12558">
    <property type="entry name" value="CELL DIVISION CYCLE 16,23,27"/>
    <property type="match status" value="1"/>
</dbReference>
<dbReference type="RefSeq" id="WP_304994412.1">
    <property type="nucleotide sequence ID" value="NZ_CP101717.1"/>
</dbReference>
<dbReference type="InterPro" id="IPR011990">
    <property type="entry name" value="TPR-like_helical_dom_sf"/>
</dbReference>
<dbReference type="Gene3D" id="1.25.40.10">
    <property type="entry name" value="Tetratricopeptide repeat domain"/>
    <property type="match status" value="3"/>
</dbReference>
<dbReference type="PANTHER" id="PTHR12558:SF13">
    <property type="entry name" value="CELL DIVISION CYCLE PROTEIN 27 HOMOLOG"/>
    <property type="match status" value="1"/>
</dbReference>
<feature type="chain" id="PRO_5044269803" evidence="2">
    <location>
        <begin position="28"/>
        <end position="575"/>
    </location>
</feature>
<dbReference type="AlphaFoldDB" id="A0AB38YCM6"/>